<protein>
    <submittedName>
        <fullName evidence="2">Proline-rich receptor-like protein kinase PERK9</fullName>
    </submittedName>
</protein>
<keyword evidence="3" id="KW-1185">Reference proteome</keyword>
<comment type="caution">
    <text evidence="2">The sequence shown here is derived from an EMBL/GenBank/DDBJ whole genome shotgun (WGS) entry which is preliminary data.</text>
</comment>
<evidence type="ECO:0000313" key="2">
    <source>
        <dbReference type="EMBL" id="KAJ6844967.1"/>
    </source>
</evidence>
<keyword evidence="2" id="KW-0808">Transferase</keyword>
<organism evidence="2 3">
    <name type="scientific">Iris pallida</name>
    <name type="common">Sweet iris</name>
    <dbReference type="NCBI Taxonomy" id="29817"/>
    <lineage>
        <taxon>Eukaryota</taxon>
        <taxon>Viridiplantae</taxon>
        <taxon>Streptophyta</taxon>
        <taxon>Embryophyta</taxon>
        <taxon>Tracheophyta</taxon>
        <taxon>Spermatophyta</taxon>
        <taxon>Magnoliopsida</taxon>
        <taxon>Liliopsida</taxon>
        <taxon>Asparagales</taxon>
        <taxon>Iridaceae</taxon>
        <taxon>Iridoideae</taxon>
        <taxon>Irideae</taxon>
        <taxon>Iris</taxon>
    </lineage>
</organism>
<dbReference type="Proteomes" id="UP001140949">
    <property type="component" value="Unassembled WGS sequence"/>
</dbReference>
<evidence type="ECO:0000313" key="3">
    <source>
        <dbReference type="Proteomes" id="UP001140949"/>
    </source>
</evidence>
<dbReference type="AlphaFoldDB" id="A0AAX6HWP9"/>
<reference evidence="2" key="1">
    <citation type="journal article" date="2023" name="GigaByte">
        <title>Genome assembly of the bearded iris, Iris pallida Lam.</title>
        <authorList>
            <person name="Bruccoleri R.E."/>
            <person name="Oakeley E.J."/>
            <person name="Faust A.M.E."/>
            <person name="Altorfer M."/>
            <person name="Dessus-Babus S."/>
            <person name="Burckhardt D."/>
            <person name="Oertli M."/>
            <person name="Naumann U."/>
            <person name="Petersen F."/>
            <person name="Wong J."/>
        </authorList>
    </citation>
    <scope>NUCLEOTIDE SEQUENCE</scope>
    <source>
        <strain evidence="2">GSM-AAB239-AS_SAM_17_03QT</strain>
    </source>
</reference>
<feature type="compositionally biased region" description="Low complexity" evidence="1">
    <location>
        <begin position="1"/>
        <end position="22"/>
    </location>
</feature>
<keyword evidence="2" id="KW-0418">Kinase</keyword>
<proteinExistence type="predicted"/>
<feature type="region of interest" description="Disordered" evidence="1">
    <location>
        <begin position="1"/>
        <end position="23"/>
    </location>
</feature>
<dbReference type="GO" id="GO:0016301">
    <property type="term" value="F:kinase activity"/>
    <property type="evidence" value="ECO:0007669"/>
    <property type="project" value="UniProtKB-KW"/>
</dbReference>
<evidence type="ECO:0000256" key="1">
    <source>
        <dbReference type="SAM" id="MobiDB-lite"/>
    </source>
</evidence>
<accession>A0AAX6HWP9</accession>
<name>A0AAX6HWP9_IRIPA</name>
<keyword evidence="2" id="KW-0675">Receptor</keyword>
<gene>
    <name evidence="2" type="ORF">M6B38_288395</name>
</gene>
<dbReference type="EMBL" id="JANAVB010006399">
    <property type="protein sequence ID" value="KAJ6844967.1"/>
    <property type="molecule type" value="Genomic_DNA"/>
</dbReference>
<reference evidence="2" key="2">
    <citation type="submission" date="2023-04" db="EMBL/GenBank/DDBJ databases">
        <authorList>
            <person name="Bruccoleri R.E."/>
            <person name="Oakeley E.J."/>
            <person name="Faust A.-M."/>
            <person name="Dessus-Babus S."/>
            <person name="Altorfer M."/>
            <person name="Burckhardt D."/>
            <person name="Oertli M."/>
            <person name="Naumann U."/>
            <person name="Petersen F."/>
            <person name="Wong J."/>
        </authorList>
    </citation>
    <scope>NUCLEOTIDE SEQUENCE</scope>
    <source>
        <strain evidence="2">GSM-AAB239-AS_SAM_17_03QT</strain>
        <tissue evidence="2">Leaf</tissue>
    </source>
</reference>
<sequence length="141" mass="15667">MAARRAGAVPRRAADGAGAASRWTHGPTTVAAALVERTRTPGRVVGCGSEAVSLGRLPRLDAAEYVDGGDLSDTGEEEVWSTTSRRAWRRLDREPRRRRWNRSRRRHAGVKGCRVHRRVWLDEMMRDYSAGSAFDRGVKPG</sequence>